<dbReference type="InterPro" id="IPR023019">
    <property type="entry name" value="His_synth_HisIE"/>
</dbReference>
<evidence type="ECO:0000256" key="2">
    <source>
        <dbReference type="ARBA" id="ARBA00001460"/>
    </source>
</evidence>
<keyword evidence="10 15" id="KW-0547">Nucleotide-binding</keyword>
<dbReference type="InterPro" id="IPR021130">
    <property type="entry name" value="PRib-ATP_PPHydrolase-like"/>
</dbReference>
<dbReference type="SUPFAM" id="SSF141734">
    <property type="entry name" value="HisI-like"/>
    <property type="match status" value="1"/>
</dbReference>
<evidence type="ECO:0000256" key="14">
    <source>
        <dbReference type="ARBA" id="ARBA00023268"/>
    </source>
</evidence>
<proteinExistence type="inferred from homology"/>
<name>A0A2U8DG50_9GAMM</name>
<dbReference type="GO" id="GO:0005524">
    <property type="term" value="F:ATP binding"/>
    <property type="evidence" value="ECO:0007669"/>
    <property type="project" value="UniProtKB-KW"/>
</dbReference>
<evidence type="ECO:0000256" key="9">
    <source>
        <dbReference type="ARBA" id="ARBA00022605"/>
    </source>
</evidence>
<evidence type="ECO:0000259" key="16">
    <source>
        <dbReference type="Pfam" id="PF01502"/>
    </source>
</evidence>
<dbReference type="Gene3D" id="3.10.20.810">
    <property type="entry name" value="Phosphoribosyl-AMP cyclohydrolase"/>
    <property type="match status" value="1"/>
</dbReference>
<dbReference type="GO" id="GO:0005737">
    <property type="term" value="C:cytoplasm"/>
    <property type="evidence" value="ECO:0007669"/>
    <property type="project" value="UniProtKB-SubCell"/>
</dbReference>
<dbReference type="InterPro" id="IPR038019">
    <property type="entry name" value="PRib_AMP_CycHydrolase_sf"/>
</dbReference>
<evidence type="ECO:0000256" key="3">
    <source>
        <dbReference type="ARBA" id="ARBA00004496"/>
    </source>
</evidence>
<dbReference type="InterPro" id="IPR008179">
    <property type="entry name" value="HisE"/>
</dbReference>
<dbReference type="UniPathway" id="UPA00031">
    <property type="reaction ID" value="UER00007"/>
</dbReference>
<dbReference type="GO" id="GO:0004635">
    <property type="term" value="F:phosphoribosyl-AMP cyclohydrolase activity"/>
    <property type="evidence" value="ECO:0007669"/>
    <property type="project" value="UniProtKB-UniRule"/>
</dbReference>
<evidence type="ECO:0000256" key="4">
    <source>
        <dbReference type="ARBA" id="ARBA00005169"/>
    </source>
</evidence>
<dbReference type="NCBIfam" id="NF002747">
    <property type="entry name" value="PRK02759.1"/>
    <property type="match status" value="1"/>
</dbReference>
<dbReference type="Proteomes" id="UP000244884">
    <property type="component" value="Chromosome"/>
</dbReference>
<dbReference type="HAMAP" id="MF_01020">
    <property type="entry name" value="HisE"/>
    <property type="match status" value="1"/>
</dbReference>
<evidence type="ECO:0000256" key="10">
    <source>
        <dbReference type="ARBA" id="ARBA00022741"/>
    </source>
</evidence>
<dbReference type="EC" id="3.6.1.31" evidence="15"/>
<dbReference type="NCBIfam" id="TIGR03188">
    <property type="entry name" value="histidine_hisI"/>
    <property type="match status" value="1"/>
</dbReference>
<dbReference type="CDD" id="cd11534">
    <property type="entry name" value="NTP-PPase_HisIE_like"/>
    <property type="match status" value="1"/>
</dbReference>
<comment type="catalytic activity">
    <reaction evidence="2 15">
        <text>1-(5-phospho-beta-D-ribosyl)-ATP + H2O = 1-(5-phospho-beta-D-ribosyl)-5'-AMP + diphosphate + H(+)</text>
        <dbReference type="Rhea" id="RHEA:22828"/>
        <dbReference type="ChEBI" id="CHEBI:15377"/>
        <dbReference type="ChEBI" id="CHEBI:15378"/>
        <dbReference type="ChEBI" id="CHEBI:33019"/>
        <dbReference type="ChEBI" id="CHEBI:59457"/>
        <dbReference type="ChEBI" id="CHEBI:73183"/>
        <dbReference type="EC" id="3.6.1.31"/>
    </reaction>
</comment>
<feature type="region of interest" description="Phosphoribosyl-ATP pyrophosphohydrolase" evidence="15">
    <location>
        <begin position="116"/>
        <end position="207"/>
    </location>
</feature>
<accession>A0A2U8DG50</accession>
<sequence>MLNNNSYLDKLNWKKTEGIIPTIIQDHLSNQVLMHGYMTKEALLKTEKEGLVTFYSRTKKRLWTKGETSGNFLKVININMDCDFDALLIFVNPIGKTCHLNKYSCFSLHKSYLNFIYQLEKIIENRKKSHIKNSYTSLLYNSGTKRIAQKVGEEAIETILAAMKKDSNEIINESSDLIYHLLVLLHDQNLNFNLVIENLKKRKMKKL</sequence>
<organism evidence="17 18">
    <name type="scientific">Buchnera aphidicola</name>
    <name type="common">Melanaphis sacchari</name>
    <dbReference type="NCBI Taxonomy" id="2173854"/>
    <lineage>
        <taxon>Bacteria</taxon>
        <taxon>Pseudomonadati</taxon>
        <taxon>Pseudomonadota</taxon>
        <taxon>Gammaproteobacteria</taxon>
        <taxon>Enterobacterales</taxon>
        <taxon>Erwiniaceae</taxon>
        <taxon>Buchnera</taxon>
    </lineage>
</organism>
<evidence type="ECO:0000256" key="5">
    <source>
        <dbReference type="ARBA" id="ARBA00005204"/>
    </source>
</evidence>
<reference evidence="17 18" key="1">
    <citation type="submission" date="2018-04" db="EMBL/GenBank/DDBJ databases">
        <title>Genome sequence of Buchnera aphidicola from Melaphis sacchari.</title>
        <authorList>
            <person name="Geib S.M."/>
            <person name="Palmer N.A."/>
            <person name="Sattler S.E."/>
            <person name="Sarath G."/>
        </authorList>
    </citation>
    <scope>NUCLEOTIDE SEQUENCE [LARGE SCALE GENOMIC DNA]</scope>
    <source>
        <strain evidence="17 18">LSU</strain>
    </source>
</reference>
<dbReference type="AlphaFoldDB" id="A0A2U8DG50"/>
<comment type="pathway">
    <text evidence="5 15">Amino-acid biosynthesis; L-histidine biosynthesis; L-histidine from 5-phospho-alpha-D-ribose 1-diphosphate: step 2/9.</text>
</comment>
<keyword evidence="13 15" id="KW-0368">Histidine biosynthesis</keyword>
<dbReference type="RefSeq" id="WP_158341433.1">
    <property type="nucleotide sequence ID" value="NZ_CP029161.1"/>
</dbReference>
<keyword evidence="12 15" id="KW-0067">ATP-binding</keyword>
<evidence type="ECO:0000256" key="11">
    <source>
        <dbReference type="ARBA" id="ARBA00022801"/>
    </source>
</evidence>
<dbReference type="Pfam" id="PF01503">
    <property type="entry name" value="PRA-PH"/>
    <property type="match status" value="1"/>
</dbReference>
<comment type="catalytic activity">
    <reaction evidence="1 15">
        <text>1-(5-phospho-beta-D-ribosyl)-5'-AMP + H2O = 1-(5-phospho-beta-D-ribosyl)-5-[(5-phospho-beta-D-ribosylamino)methylideneamino]imidazole-4-carboxamide</text>
        <dbReference type="Rhea" id="RHEA:20049"/>
        <dbReference type="ChEBI" id="CHEBI:15377"/>
        <dbReference type="ChEBI" id="CHEBI:58435"/>
        <dbReference type="ChEBI" id="CHEBI:59457"/>
        <dbReference type="EC" id="3.5.4.19"/>
    </reaction>
</comment>
<keyword evidence="11 15" id="KW-0378">Hydrolase</keyword>
<keyword evidence="8 15" id="KW-0963">Cytoplasm</keyword>
<dbReference type="OrthoDB" id="9795769at2"/>
<evidence type="ECO:0000313" key="18">
    <source>
        <dbReference type="Proteomes" id="UP000244884"/>
    </source>
</evidence>
<evidence type="ECO:0000256" key="15">
    <source>
        <dbReference type="HAMAP-Rule" id="MF_01019"/>
    </source>
</evidence>
<evidence type="ECO:0000313" key="17">
    <source>
        <dbReference type="EMBL" id="AWH90657.1"/>
    </source>
</evidence>
<evidence type="ECO:0000256" key="7">
    <source>
        <dbReference type="ARBA" id="ARBA00008299"/>
    </source>
</evidence>
<dbReference type="FunFam" id="1.10.287.1080:FF:000002">
    <property type="entry name" value="Histidine biosynthesis bifunctional protein HisIE"/>
    <property type="match status" value="1"/>
</dbReference>
<evidence type="ECO:0000256" key="1">
    <source>
        <dbReference type="ARBA" id="ARBA00000024"/>
    </source>
</evidence>
<dbReference type="GO" id="GO:0004636">
    <property type="term" value="F:phosphoribosyl-ATP diphosphatase activity"/>
    <property type="evidence" value="ECO:0007669"/>
    <property type="project" value="UniProtKB-UniRule"/>
</dbReference>
<keyword evidence="14 15" id="KW-0511">Multifunctional enzyme</keyword>
<gene>
    <name evidence="15" type="primary">hisI</name>
    <name evidence="15" type="synonym">hisIE</name>
    <name evidence="17" type="ORF">DD681_02515</name>
</gene>
<feature type="domain" description="Phosphoribosyl-AMP cyclohydrolase" evidence="16">
    <location>
        <begin position="34"/>
        <end position="106"/>
    </location>
</feature>
<dbReference type="PANTHER" id="PTHR42945">
    <property type="entry name" value="HISTIDINE BIOSYNTHESIS BIFUNCTIONAL PROTEIN"/>
    <property type="match status" value="1"/>
</dbReference>
<dbReference type="EMBL" id="CP029161">
    <property type="protein sequence ID" value="AWH90657.1"/>
    <property type="molecule type" value="Genomic_DNA"/>
</dbReference>
<dbReference type="Gene3D" id="1.10.287.1080">
    <property type="entry name" value="MazG-like"/>
    <property type="match status" value="1"/>
</dbReference>
<dbReference type="InterPro" id="IPR002496">
    <property type="entry name" value="PRib_AMP_CycHydrolase_dom"/>
</dbReference>
<dbReference type="PANTHER" id="PTHR42945:SF9">
    <property type="entry name" value="HISTIDINE BIOSYNTHESIS BIFUNCTIONAL PROTEIN HISIE"/>
    <property type="match status" value="1"/>
</dbReference>
<evidence type="ECO:0000256" key="8">
    <source>
        <dbReference type="ARBA" id="ARBA00022490"/>
    </source>
</evidence>
<dbReference type="SUPFAM" id="SSF101386">
    <property type="entry name" value="all-alpha NTP pyrophosphatases"/>
    <property type="match status" value="1"/>
</dbReference>
<dbReference type="HAMAP" id="MF_01019">
    <property type="entry name" value="HisIE"/>
    <property type="match status" value="1"/>
</dbReference>
<comment type="subcellular location">
    <subcellularLocation>
        <location evidence="3 15">Cytoplasm</location>
    </subcellularLocation>
</comment>
<dbReference type="Pfam" id="PF01502">
    <property type="entry name" value="PRA-CH"/>
    <property type="match status" value="1"/>
</dbReference>
<comment type="pathway">
    <text evidence="4 15">Amino-acid biosynthesis; L-histidine biosynthesis; L-histidine from 5-phospho-alpha-D-ribose 1-diphosphate: step 3/9.</text>
</comment>
<dbReference type="GO" id="GO:0000105">
    <property type="term" value="P:L-histidine biosynthetic process"/>
    <property type="evidence" value="ECO:0007669"/>
    <property type="project" value="UniProtKB-UniRule"/>
</dbReference>
<dbReference type="EC" id="3.5.4.19" evidence="15"/>
<dbReference type="FunFam" id="3.10.20.810:FF:000001">
    <property type="entry name" value="Histidine biosynthesis bifunctional protein HisIE"/>
    <property type="match status" value="1"/>
</dbReference>
<evidence type="ECO:0000256" key="6">
    <source>
        <dbReference type="ARBA" id="ARBA00007731"/>
    </source>
</evidence>
<keyword evidence="9 15" id="KW-0028">Amino-acid biosynthesis</keyword>
<protein>
    <recommendedName>
        <fullName evidence="15">Histidine biosynthesis bifunctional protein HisIE</fullName>
    </recommendedName>
    <domain>
        <recommendedName>
            <fullName evidence="15">Phosphoribosyl-AMP cyclohydrolase</fullName>
            <shortName evidence="15">PRA-CH</shortName>
            <ecNumber evidence="15">3.5.4.19</ecNumber>
        </recommendedName>
    </domain>
    <domain>
        <recommendedName>
            <fullName evidence="15">Phosphoribosyl-ATP pyrophosphatase</fullName>
            <shortName evidence="15">PRA-PH</shortName>
            <ecNumber evidence="15">3.6.1.31</ecNumber>
        </recommendedName>
    </domain>
</protein>
<comment type="similarity">
    <text evidence="7 15">In the N-terminal section; belongs to the PRA-CH family.</text>
</comment>
<evidence type="ECO:0000256" key="12">
    <source>
        <dbReference type="ARBA" id="ARBA00022840"/>
    </source>
</evidence>
<feature type="region of interest" description="Phosphoribosyl-AMP cyclohydrolase" evidence="15">
    <location>
        <begin position="1"/>
        <end position="115"/>
    </location>
</feature>
<evidence type="ECO:0000256" key="13">
    <source>
        <dbReference type="ARBA" id="ARBA00023102"/>
    </source>
</evidence>
<comment type="similarity">
    <text evidence="6 15">In the C-terminal section; belongs to the PRA-PH family.</text>
</comment>